<proteinExistence type="predicted"/>
<reference evidence="4" key="1">
    <citation type="journal article" date="2014" name="Genome Announc.">
        <title>Draft genome sequence of the plant-pathogenic soil fungus Rhizoctonia solani anastomosis group 3 strain Rhs1AP.</title>
        <authorList>
            <person name="Cubeta M.A."/>
            <person name="Thomas E."/>
            <person name="Dean R.A."/>
            <person name="Jabaji S."/>
            <person name="Neate S.M."/>
            <person name="Tavantzis S."/>
            <person name="Toda T."/>
            <person name="Vilgalys R."/>
            <person name="Bharathan N."/>
            <person name="Fedorova-Abrams N."/>
            <person name="Pakala S.B."/>
            <person name="Pakala S.M."/>
            <person name="Zafar N."/>
            <person name="Joardar V."/>
            <person name="Losada L."/>
            <person name="Nierman W.C."/>
        </authorList>
    </citation>
    <scope>NUCLEOTIDE SEQUENCE [LARGE SCALE GENOMIC DNA]</scope>
    <source>
        <strain evidence="4">AG-3</strain>
    </source>
</reference>
<sequence length="286" mass="30274">MHSMSGRYSDMQPPYILSVSGYHNSYELTNVGTTQTNRMEWHVNFPAGTRLWFQLVDSNQTDIYTNIVTVAPSGDASCVNVTNPLVTDPATSTILGSATSSRSAAAENTATDTPNQTSDSRSPVVPIAGGIAGVVVALLILLLCLLWFKRGSKRSLAALHAQDGLDLSEGAYVAEPFMIQAASSAGRVGHTSKMRSTASNLTAPHLDYSSSGVSVPITINAAPNSSMKSIQSDSPITRVSWGPAAEGRERYNGAVQEQDAGVSLSEGLQPNGHATLPPAYDSSWRM</sequence>
<dbReference type="Proteomes" id="UP000030108">
    <property type="component" value="Unassembled WGS sequence"/>
</dbReference>
<evidence type="ECO:0000313" key="3">
    <source>
        <dbReference type="EMBL" id="EUC66669.1"/>
    </source>
</evidence>
<dbReference type="OrthoDB" id="3362246at2759"/>
<feature type="region of interest" description="Disordered" evidence="1">
    <location>
        <begin position="97"/>
        <end position="122"/>
    </location>
</feature>
<accession>X8JSG3</accession>
<organism evidence="3 4">
    <name type="scientific">Rhizoctonia solani AG-3 Rhs1AP</name>
    <dbReference type="NCBI Taxonomy" id="1086054"/>
    <lineage>
        <taxon>Eukaryota</taxon>
        <taxon>Fungi</taxon>
        <taxon>Dikarya</taxon>
        <taxon>Basidiomycota</taxon>
        <taxon>Agaricomycotina</taxon>
        <taxon>Agaricomycetes</taxon>
        <taxon>Cantharellales</taxon>
        <taxon>Ceratobasidiaceae</taxon>
        <taxon>Rhizoctonia</taxon>
    </lineage>
</organism>
<keyword evidence="2 3" id="KW-0812">Transmembrane</keyword>
<feature type="region of interest" description="Disordered" evidence="1">
    <location>
        <begin position="263"/>
        <end position="286"/>
    </location>
</feature>
<evidence type="ECO:0000256" key="1">
    <source>
        <dbReference type="SAM" id="MobiDB-lite"/>
    </source>
</evidence>
<gene>
    <name evidence="3" type="ORF">RSOL_507610</name>
</gene>
<feature type="compositionally biased region" description="Polar residues" evidence="1">
    <location>
        <begin position="97"/>
        <end position="121"/>
    </location>
</feature>
<keyword evidence="2" id="KW-1133">Transmembrane helix</keyword>
<comment type="caution">
    <text evidence="3">The sequence shown here is derived from an EMBL/GenBank/DDBJ whole genome shotgun (WGS) entry which is preliminary data.</text>
</comment>
<evidence type="ECO:0000313" key="4">
    <source>
        <dbReference type="Proteomes" id="UP000030108"/>
    </source>
</evidence>
<dbReference type="EMBL" id="JATN01000308">
    <property type="protein sequence ID" value="EUC66669.1"/>
    <property type="molecule type" value="Genomic_DNA"/>
</dbReference>
<feature type="transmembrane region" description="Helical" evidence="2">
    <location>
        <begin position="124"/>
        <end position="148"/>
    </location>
</feature>
<evidence type="ECO:0000256" key="2">
    <source>
        <dbReference type="SAM" id="Phobius"/>
    </source>
</evidence>
<keyword evidence="2" id="KW-0472">Membrane</keyword>
<dbReference type="AlphaFoldDB" id="X8JSG3"/>
<name>X8JSG3_9AGAM</name>
<protein>
    <submittedName>
        <fullName evidence="3">Transmembrane protein, putative</fullName>
    </submittedName>
</protein>